<evidence type="ECO:0000259" key="1">
    <source>
        <dbReference type="Pfam" id="PF13649"/>
    </source>
</evidence>
<protein>
    <submittedName>
        <fullName evidence="2">Class I SAM-dependent methyltransferase</fullName>
    </submittedName>
</protein>
<dbReference type="PANTHER" id="PTHR42912">
    <property type="entry name" value="METHYLTRANSFERASE"/>
    <property type="match status" value="1"/>
</dbReference>
<keyword evidence="2" id="KW-0808">Transferase</keyword>
<evidence type="ECO:0000313" key="3">
    <source>
        <dbReference type="Proteomes" id="UP000589085"/>
    </source>
</evidence>
<dbReference type="SUPFAM" id="SSF53335">
    <property type="entry name" value="S-adenosyl-L-methionine-dependent methyltransferases"/>
    <property type="match status" value="1"/>
</dbReference>
<dbReference type="PANTHER" id="PTHR42912:SF86">
    <property type="entry name" value="BLL4992 PROTEIN"/>
    <property type="match status" value="1"/>
</dbReference>
<comment type="caution">
    <text evidence="2">The sequence shown here is derived from an EMBL/GenBank/DDBJ whole genome shotgun (WGS) entry which is preliminary data.</text>
</comment>
<dbReference type="RefSeq" id="WP_182997131.1">
    <property type="nucleotide sequence ID" value="NZ_JABEQJ010000009.1"/>
</dbReference>
<dbReference type="InterPro" id="IPR041698">
    <property type="entry name" value="Methyltransf_25"/>
</dbReference>
<keyword evidence="2" id="KW-0489">Methyltransferase</keyword>
<dbReference type="GO" id="GO:0032259">
    <property type="term" value="P:methylation"/>
    <property type="evidence" value="ECO:0007669"/>
    <property type="project" value="UniProtKB-KW"/>
</dbReference>
<gene>
    <name evidence="2" type="ORF">HLH48_08835</name>
</gene>
<accession>A0A7W4ICC6</accession>
<sequence length="244" mass="27058">MNEVTRHYDQLLAAHYSWMNGLPLEEKIAEQQALLVDLGLNDGPKGIAVDLGCGPGYQSFALMAIGYDTIIAIDTSAELLAELEAAATGQPIRTVHADLRGFPTLVGRASADAIVCMGDTLTHLEDRADVSTLYRDAYEALRPGGHFILTFRDLSQELTGLDRFLSVQSDDHRLMTCVLEYEPERVIVNDLLHVREASGWRFQKSRYRKLRLSPAEQVAELKRLGFTIGHDRPIGGLRAIAARK</sequence>
<organism evidence="2 3">
    <name type="scientific">Gluconacetobacter sacchari</name>
    <dbReference type="NCBI Taxonomy" id="92759"/>
    <lineage>
        <taxon>Bacteria</taxon>
        <taxon>Pseudomonadati</taxon>
        <taxon>Pseudomonadota</taxon>
        <taxon>Alphaproteobacteria</taxon>
        <taxon>Acetobacterales</taxon>
        <taxon>Acetobacteraceae</taxon>
        <taxon>Gluconacetobacter</taxon>
    </lineage>
</organism>
<dbReference type="EMBL" id="JABEQJ010000009">
    <property type="protein sequence ID" value="MBB2160278.1"/>
    <property type="molecule type" value="Genomic_DNA"/>
</dbReference>
<dbReference type="Proteomes" id="UP000589085">
    <property type="component" value="Unassembled WGS sequence"/>
</dbReference>
<reference evidence="2 3" key="1">
    <citation type="submission" date="2020-04" db="EMBL/GenBank/DDBJ databases">
        <title>Description of novel Gluconacetobacter.</title>
        <authorList>
            <person name="Sombolestani A."/>
        </authorList>
    </citation>
    <scope>NUCLEOTIDE SEQUENCE [LARGE SCALE GENOMIC DNA]</scope>
    <source>
        <strain evidence="2 3">LMG 19747</strain>
    </source>
</reference>
<dbReference type="CDD" id="cd02440">
    <property type="entry name" value="AdoMet_MTases"/>
    <property type="match status" value="1"/>
</dbReference>
<feature type="domain" description="Methyltransferase" evidence="1">
    <location>
        <begin position="49"/>
        <end position="145"/>
    </location>
</feature>
<dbReference type="AlphaFoldDB" id="A0A7W4ICC6"/>
<dbReference type="InterPro" id="IPR029063">
    <property type="entry name" value="SAM-dependent_MTases_sf"/>
</dbReference>
<dbReference type="Gene3D" id="3.40.50.150">
    <property type="entry name" value="Vaccinia Virus protein VP39"/>
    <property type="match status" value="1"/>
</dbReference>
<evidence type="ECO:0000313" key="2">
    <source>
        <dbReference type="EMBL" id="MBB2160278.1"/>
    </source>
</evidence>
<name>A0A7W4ICC6_9PROT</name>
<dbReference type="GO" id="GO:0008168">
    <property type="term" value="F:methyltransferase activity"/>
    <property type="evidence" value="ECO:0007669"/>
    <property type="project" value="UniProtKB-KW"/>
</dbReference>
<dbReference type="InterPro" id="IPR050508">
    <property type="entry name" value="Methyltransf_Superfamily"/>
</dbReference>
<proteinExistence type="predicted"/>
<dbReference type="Pfam" id="PF13649">
    <property type="entry name" value="Methyltransf_25"/>
    <property type="match status" value="1"/>
</dbReference>